<dbReference type="Gene3D" id="1.10.10.10">
    <property type="entry name" value="Winged helix-like DNA-binding domain superfamily/Winged helix DNA-binding domain"/>
    <property type="match status" value="1"/>
</dbReference>
<accession>A0A4R1S4G1</accession>
<comment type="caution">
    <text evidence="5">The sequence shown here is derived from an EMBL/GenBank/DDBJ whole genome shotgun (WGS) entry which is preliminary data.</text>
</comment>
<evidence type="ECO:0000256" key="1">
    <source>
        <dbReference type="ARBA" id="ARBA00023015"/>
    </source>
</evidence>
<dbReference type="InterPro" id="IPR036388">
    <property type="entry name" value="WH-like_DNA-bd_sf"/>
</dbReference>
<keyword evidence="6" id="KW-1185">Reference proteome</keyword>
<dbReference type="Proteomes" id="UP000295008">
    <property type="component" value="Unassembled WGS sequence"/>
</dbReference>
<dbReference type="GO" id="GO:0003700">
    <property type="term" value="F:DNA-binding transcription factor activity"/>
    <property type="evidence" value="ECO:0007669"/>
    <property type="project" value="InterPro"/>
</dbReference>
<organism evidence="5 6">
    <name type="scientific">Hydrogenispora ethanolica</name>
    <dbReference type="NCBI Taxonomy" id="1082276"/>
    <lineage>
        <taxon>Bacteria</taxon>
        <taxon>Bacillati</taxon>
        <taxon>Bacillota</taxon>
        <taxon>Hydrogenispora</taxon>
    </lineage>
</organism>
<dbReference type="InterPro" id="IPR000835">
    <property type="entry name" value="HTH_MarR-typ"/>
</dbReference>
<proteinExistence type="predicted"/>
<dbReference type="GO" id="GO:0003677">
    <property type="term" value="F:DNA binding"/>
    <property type="evidence" value="ECO:0007669"/>
    <property type="project" value="UniProtKB-KW"/>
</dbReference>
<dbReference type="InterPro" id="IPR036390">
    <property type="entry name" value="WH_DNA-bd_sf"/>
</dbReference>
<dbReference type="Pfam" id="PF01047">
    <property type="entry name" value="MarR"/>
    <property type="match status" value="1"/>
</dbReference>
<keyword evidence="1" id="KW-0805">Transcription regulation</keyword>
<evidence type="ECO:0000313" key="5">
    <source>
        <dbReference type="EMBL" id="TCL73262.1"/>
    </source>
</evidence>
<keyword evidence="3" id="KW-0804">Transcription</keyword>
<reference evidence="5 6" key="1">
    <citation type="submission" date="2019-03" db="EMBL/GenBank/DDBJ databases">
        <title>Genomic Encyclopedia of Type Strains, Phase IV (KMG-IV): sequencing the most valuable type-strain genomes for metagenomic binning, comparative biology and taxonomic classification.</title>
        <authorList>
            <person name="Goeker M."/>
        </authorList>
    </citation>
    <scope>NUCLEOTIDE SEQUENCE [LARGE SCALE GENOMIC DNA]</scope>
    <source>
        <strain evidence="5 6">LX-B</strain>
    </source>
</reference>
<dbReference type="EMBL" id="SLUN01000005">
    <property type="protein sequence ID" value="TCL73262.1"/>
    <property type="molecule type" value="Genomic_DNA"/>
</dbReference>
<evidence type="ECO:0000256" key="3">
    <source>
        <dbReference type="ARBA" id="ARBA00023163"/>
    </source>
</evidence>
<dbReference type="PRINTS" id="PR00598">
    <property type="entry name" value="HTHMARR"/>
</dbReference>
<keyword evidence="2" id="KW-0238">DNA-binding</keyword>
<dbReference type="SUPFAM" id="SSF46785">
    <property type="entry name" value="Winged helix' DNA-binding domain"/>
    <property type="match status" value="1"/>
</dbReference>
<gene>
    <name evidence="5" type="ORF">EDC14_1005124</name>
</gene>
<evidence type="ECO:0000313" key="6">
    <source>
        <dbReference type="Proteomes" id="UP000295008"/>
    </source>
</evidence>
<evidence type="ECO:0000256" key="2">
    <source>
        <dbReference type="ARBA" id="ARBA00023125"/>
    </source>
</evidence>
<name>A0A4R1S4G1_HYDET</name>
<dbReference type="PROSITE" id="PS50995">
    <property type="entry name" value="HTH_MARR_2"/>
    <property type="match status" value="1"/>
</dbReference>
<evidence type="ECO:0000259" key="4">
    <source>
        <dbReference type="PROSITE" id="PS50995"/>
    </source>
</evidence>
<dbReference type="OrthoDB" id="9806864at2"/>
<dbReference type="PANTHER" id="PTHR42756:SF1">
    <property type="entry name" value="TRANSCRIPTIONAL REPRESSOR OF EMRAB OPERON"/>
    <property type="match status" value="1"/>
</dbReference>
<dbReference type="PANTHER" id="PTHR42756">
    <property type="entry name" value="TRANSCRIPTIONAL REGULATOR, MARR"/>
    <property type="match status" value="1"/>
</dbReference>
<dbReference type="RefSeq" id="WP_132013416.1">
    <property type="nucleotide sequence ID" value="NZ_SLUN01000005.1"/>
</dbReference>
<sequence>MSGLRRGGFLITKIHQLSGRIFARKLRAHGIHEINPAQGRILFVLWENDGIAIEQLAKRTQLSKSTLTSMLDRLEADGFLVREPSLEDRRKILIRRTEKDRALQQVYLEISAEMIALFYQGLSEAERDRFEADLERILANLEGAESSG</sequence>
<dbReference type="AlphaFoldDB" id="A0A4R1S4G1"/>
<dbReference type="SMART" id="SM00347">
    <property type="entry name" value="HTH_MARR"/>
    <property type="match status" value="1"/>
</dbReference>
<protein>
    <submittedName>
        <fullName evidence="5">MarR family transcriptional regulator</fullName>
    </submittedName>
</protein>
<feature type="domain" description="HTH marR-type" evidence="4">
    <location>
        <begin position="1"/>
        <end position="139"/>
    </location>
</feature>